<dbReference type="EMBL" id="SSTE01008862">
    <property type="protein sequence ID" value="KAA0054144.1"/>
    <property type="molecule type" value="Genomic_DNA"/>
</dbReference>
<dbReference type="SUPFAM" id="SSF53098">
    <property type="entry name" value="Ribonuclease H-like"/>
    <property type="match status" value="1"/>
</dbReference>
<keyword evidence="1" id="KW-0511">Multifunctional enzyme</keyword>
<dbReference type="OrthoDB" id="669841at2759"/>
<gene>
    <name evidence="3" type="ORF">E6C27_scaffold131G00610</name>
</gene>
<dbReference type="PANTHER" id="PTHR37984:SF5">
    <property type="entry name" value="PROTEIN NYNRIN-LIKE"/>
    <property type="match status" value="1"/>
</dbReference>
<dbReference type="GO" id="GO:0003964">
    <property type="term" value="F:RNA-directed DNA polymerase activity"/>
    <property type="evidence" value="ECO:0007669"/>
    <property type="project" value="UniProtKB-KW"/>
</dbReference>
<dbReference type="GO" id="GO:0003676">
    <property type="term" value="F:nucleic acid binding"/>
    <property type="evidence" value="ECO:0007669"/>
    <property type="project" value="InterPro"/>
</dbReference>
<dbReference type="Gene3D" id="3.10.10.10">
    <property type="entry name" value="HIV Type 1 Reverse Transcriptase, subunit A, domain 1"/>
    <property type="match status" value="1"/>
</dbReference>
<evidence type="ECO:0000313" key="3">
    <source>
        <dbReference type="EMBL" id="KAA0054144.1"/>
    </source>
</evidence>
<dbReference type="Gene3D" id="1.10.340.70">
    <property type="match status" value="1"/>
</dbReference>
<reference evidence="3 4" key="1">
    <citation type="submission" date="2019-08" db="EMBL/GenBank/DDBJ databases">
        <title>Draft genome sequences of two oriental melons (Cucumis melo L. var makuwa).</title>
        <authorList>
            <person name="Kwon S.-Y."/>
        </authorList>
    </citation>
    <scope>NUCLEOTIDE SEQUENCE [LARGE SCALE GENOMIC DNA]</scope>
    <source>
        <strain evidence="4">cv. SW 3</strain>
        <tissue evidence="3">Leaf</tissue>
    </source>
</reference>
<dbReference type="Gene3D" id="3.30.420.10">
    <property type="entry name" value="Ribonuclease H-like superfamily/Ribonuclease H"/>
    <property type="match status" value="1"/>
</dbReference>
<keyword evidence="3" id="KW-0695">RNA-directed DNA polymerase</keyword>
<dbReference type="PANTHER" id="PTHR37984">
    <property type="entry name" value="PROTEIN CBG26694"/>
    <property type="match status" value="1"/>
</dbReference>
<dbReference type="InterPro" id="IPR041588">
    <property type="entry name" value="Integrase_H2C2"/>
</dbReference>
<accession>A0A5A7UG44</accession>
<dbReference type="InterPro" id="IPR012337">
    <property type="entry name" value="RNaseH-like_sf"/>
</dbReference>
<dbReference type="Pfam" id="PF17921">
    <property type="entry name" value="Integrase_H2C2"/>
    <property type="match status" value="1"/>
</dbReference>
<dbReference type="AlphaFoldDB" id="A0A5A7UG44"/>
<organism evidence="3 4">
    <name type="scientific">Cucumis melo var. makuwa</name>
    <name type="common">Oriental melon</name>
    <dbReference type="NCBI Taxonomy" id="1194695"/>
    <lineage>
        <taxon>Eukaryota</taxon>
        <taxon>Viridiplantae</taxon>
        <taxon>Streptophyta</taxon>
        <taxon>Embryophyta</taxon>
        <taxon>Tracheophyta</taxon>
        <taxon>Spermatophyta</taxon>
        <taxon>Magnoliopsida</taxon>
        <taxon>eudicotyledons</taxon>
        <taxon>Gunneridae</taxon>
        <taxon>Pentapetalae</taxon>
        <taxon>rosids</taxon>
        <taxon>fabids</taxon>
        <taxon>Cucurbitales</taxon>
        <taxon>Cucurbitaceae</taxon>
        <taxon>Benincaseae</taxon>
        <taxon>Cucumis</taxon>
    </lineage>
</organism>
<dbReference type="GO" id="GO:0015074">
    <property type="term" value="P:DNA integration"/>
    <property type="evidence" value="ECO:0007669"/>
    <property type="project" value="InterPro"/>
</dbReference>
<dbReference type="Gene3D" id="3.30.70.270">
    <property type="match status" value="2"/>
</dbReference>
<dbReference type="InterPro" id="IPR043502">
    <property type="entry name" value="DNA/RNA_pol_sf"/>
</dbReference>
<dbReference type="InterPro" id="IPR043128">
    <property type="entry name" value="Rev_trsase/Diguanyl_cyclase"/>
</dbReference>
<evidence type="ECO:0000313" key="4">
    <source>
        <dbReference type="Proteomes" id="UP000321393"/>
    </source>
</evidence>
<dbReference type="Pfam" id="PF17919">
    <property type="entry name" value="RT_RNaseH_2"/>
    <property type="match status" value="1"/>
</dbReference>
<sequence length="656" mass="76215">MIKSWGEHDEGYLIECRAVEVEGLIKAEFCEVYVNLTITDPVITVLDKYMDVFEWPERLPSRRGIEHHIHLKKGTNPINVRPYRYAYHQKEEMEKLVGEKISSGLIRPSTSPLSSPVLLVKKKDGSWRFCVDYRAMNNSTIPDIEKTAFRTHEGHCEFLVMPLGKSIDEHLRHMEQVSTILRKQELYENRKKYSFSLSRVEYLGHVISGDGVEVDPEKIRSIVEWPKPTNVREVYGFFGLTGYYIRFVHQYGSIASSLTQLLKKGGSKWNKEAEEGFEKLKKAMMSLPVLALPNFDQPFEIEMDASSYDIGVVLIQSKRPIAYYSHTLAMRDRTRPVYEREFMAVVLAVQRWRPYLLEAKFIVKTDQSISAPIIFDLKIIKEEVEKDVKLHKVIAKMNGLKEHVDGFLRTYKRLASELYWKGMKTNVKKHCEECLTCQQNKTLALSSAGLLLPLEVPQQIWSDISMDFVDGLRKANGYELIFVVVDHLSKYGHFIPLKHPFTAKTVAELFVKEIVRHHGFPTSIVSNRDKIFFSHFWKEMFRMAGVTPFQAICGRKPPSLLYYGDGETGNSTLDEQLRERDITLRALREHLRLAQDQMKKYADRKRRDVEYQVGDLKKLEVKRCFYVGKACRDKKQRGRSMKICNASTWIFTLRTK</sequence>
<evidence type="ECO:0000256" key="1">
    <source>
        <dbReference type="ARBA" id="ARBA00023268"/>
    </source>
</evidence>
<keyword evidence="3" id="KW-0548">Nucleotidyltransferase</keyword>
<dbReference type="PROSITE" id="PS50994">
    <property type="entry name" value="INTEGRASE"/>
    <property type="match status" value="1"/>
</dbReference>
<proteinExistence type="predicted"/>
<feature type="domain" description="Integrase catalytic" evidence="2">
    <location>
        <begin position="453"/>
        <end position="546"/>
    </location>
</feature>
<comment type="caution">
    <text evidence="3">The sequence shown here is derived from an EMBL/GenBank/DDBJ whole genome shotgun (WGS) entry which is preliminary data.</text>
</comment>
<dbReference type="InterPro" id="IPR001584">
    <property type="entry name" value="Integrase_cat-core"/>
</dbReference>
<dbReference type="InterPro" id="IPR036397">
    <property type="entry name" value="RNaseH_sf"/>
</dbReference>
<dbReference type="InterPro" id="IPR041577">
    <property type="entry name" value="RT_RNaseH_2"/>
</dbReference>
<dbReference type="InterPro" id="IPR050951">
    <property type="entry name" value="Retrovirus_Pol_polyprotein"/>
</dbReference>
<dbReference type="SUPFAM" id="SSF56672">
    <property type="entry name" value="DNA/RNA polymerases"/>
    <property type="match status" value="1"/>
</dbReference>
<dbReference type="Proteomes" id="UP000321393">
    <property type="component" value="Unassembled WGS sequence"/>
</dbReference>
<dbReference type="CDD" id="cd01647">
    <property type="entry name" value="RT_LTR"/>
    <property type="match status" value="1"/>
</dbReference>
<evidence type="ECO:0000259" key="2">
    <source>
        <dbReference type="PROSITE" id="PS50994"/>
    </source>
</evidence>
<name>A0A5A7UG44_CUCMM</name>
<keyword evidence="3" id="KW-0808">Transferase</keyword>
<dbReference type="FunFam" id="3.30.70.270:FF:000020">
    <property type="entry name" value="Transposon Tf2-6 polyprotein-like Protein"/>
    <property type="match status" value="1"/>
</dbReference>
<protein>
    <submittedName>
        <fullName evidence="3">Reverse transcriptase</fullName>
    </submittedName>
</protein>